<evidence type="ECO:0000313" key="3">
    <source>
        <dbReference type="Proteomes" id="UP000193495"/>
    </source>
</evidence>
<reference evidence="1 4" key="2">
    <citation type="submission" date="2018-03" db="EMBL/GenBank/DDBJ databases">
        <title>Genomic Encyclopedia of Archaeal and Bacterial Type Strains, Phase II (KMG-II): from individual species to whole genera.</title>
        <authorList>
            <person name="Goeker M."/>
        </authorList>
    </citation>
    <scope>NUCLEOTIDE SEQUENCE [LARGE SCALE GENOMIC DNA]</scope>
    <source>
        <strain evidence="1 4">DSM 29956</strain>
    </source>
</reference>
<dbReference type="EMBL" id="FWFY01000004">
    <property type="protein sequence ID" value="SLN42013.1"/>
    <property type="molecule type" value="Genomic_DNA"/>
</dbReference>
<keyword evidence="4" id="KW-1185">Reference proteome</keyword>
<dbReference type="RefSeq" id="WP_085896129.1">
    <property type="nucleotide sequence ID" value="NZ_FWFY01000004.1"/>
</dbReference>
<evidence type="ECO:0000313" key="1">
    <source>
        <dbReference type="EMBL" id="PSK86731.1"/>
    </source>
</evidence>
<dbReference type="EMBL" id="PYGB01000004">
    <property type="protein sequence ID" value="PSK86731.1"/>
    <property type="molecule type" value="Genomic_DNA"/>
</dbReference>
<dbReference type="AlphaFoldDB" id="A0A1X6Z8M1"/>
<gene>
    <name evidence="1" type="ORF">CLV79_104161</name>
    <name evidence="2" type="ORF">LOS8367_01790</name>
</gene>
<reference evidence="2 3" key="1">
    <citation type="submission" date="2017-03" db="EMBL/GenBank/DDBJ databases">
        <authorList>
            <person name="Afonso C.L."/>
            <person name="Miller P.J."/>
            <person name="Scott M.A."/>
            <person name="Spackman E."/>
            <person name="Goraichik I."/>
            <person name="Dimitrov K.M."/>
            <person name="Suarez D.L."/>
            <person name="Swayne D.E."/>
        </authorList>
    </citation>
    <scope>NUCLEOTIDE SEQUENCE [LARGE SCALE GENOMIC DNA]</scope>
    <source>
        <strain evidence="2 3">CECT 8367</strain>
    </source>
</reference>
<dbReference type="InterPro" id="IPR014917">
    <property type="entry name" value="DUF1800"/>
</dbReference>
<protein>
    <submittedName>
        <fullName evidence="1">Uncharacterized protein (DUF1800 family)</fullName>
    </submittedName>
</protein>
<accession>A0A1X6Z8M1</accession>
<sequence>MPFDPLRAAIRFGTGLSPVQPPPESVAAMLRPLSGRDEIARQFPIPSFGEARPTLVEWYEAGRAKRAARGSAQEKAARDAQNKLSAAARALAWRNFATSLARGVAAPEGGLHERLVRFWADHFTTRAQVQAWRHLITPYVEEAIRPRVAAPFEELLIAVTTHPAMLAYLDQARSTGPNSRAGRRGGGLNENLARELLELHTVGVDGPYDQTDVRELAELLTGLSWSPARGLEYRPDRAEPGAETVLGTTFSDRASFDTIREALRMLARHPATARHMARKIAVHFVADDPDEALVATLETVWRDSRGDLLAVTATLLEHPAAWAPEPRKIKQPYGFVQSALRALGVAPQAIAGLGTPDLRRQLYQPLMRMGQPWERPPGPDGWSEAAEAWVTPHGMAARIDWAMNTPSALLDDLPDPRAFVRVAVGADAPEALVFAARAAESRAEAIGVVLSSPAFQRR</sequence>
<dbReference type="Proteomes" id="UP000193495">
    <property type="component" value="Unassembled WGS sequence"/>
</dbReference>
<name>A0A1X6Z8M1_9RHOB</name>
<dbReference type="Proteomes" id="UP000240624">
    <property type="component" value="Unassembled WGS sequence"/>
</dbReference>
<evidence type="ECO:0000313" key="2">
    <source>
        <dbReference type="EMBL" id="SLN42013.1"/>
    </source>
</evidence>
<evidence type="ECO:0000313" key="4">
    <source>
        <dbReference type="Proteomes" id="UP000240624"/>
    </source>
</evidence>
<dbReference type="Pfam" id="PF08811">
    <property type="entry name" value="DUF1800"/>
    <property type="match status" value="1"/>
</dbReference>
<organism evidence="2 3">
    <name type="scientific">Limimaricola soesokkakensis</name>
    <dbReference type="NCBI Taxonomy" id="1343159"/>
    <lineage>
        <taxon>Bacteria</taxon>
        <taxon>Pseudomonadati</taxon>
        <taxon>Pseudomonadota</taxon>
        <taxon>Alphaproteobacteria</taxon>
        <taxon>Rhodobacterales</taxon>
        <taxon>Paracoccaceae</taxon>
        <taxon>Limimaricola</taxon>
    </lineage>
</organism>
<proteinExistence type="predicted"/>